<organism evidence="1 2">
    <name type="scientific">Prunus persica</name>
    <name type="common">Peach</name>
    <name type="synonym">Amygdalus persica</name>
    <dbReference type="NCBI Taxonomy" id="3760"/>
    <lineage>
        <taxon>Eukaryota</taxon>
        <taxon>Viridiplantae</taxon>
        <taxon>Streptophyta</taxon>
        <taxon>Embryophyta</taxon>
        <taxon>Tracheophyta</taxon>
        <taxon>Spermatophyta</taxon>
        <taxon>Magnoliopsida</taxon>
        <taxon>eudicotyledons</taxon>
        <taxon>Gunneridae</taxon>
        <taxon>Pentapetalae</taxon>
        <taxon>rosids</taxon>
        <taxon>fabids</taxon>
        <taxon>Rosales</taxon>
        <taxon>Rosaceae</taxon>
        <taxon>Amygdaloideae</taxon>
        <taxon>Amygdaleae</taxon>
        <taxon>Prunus</taxon>
    </lineage>
</organism>
<accession>A0A251MUE5</accession>
<name>A0A251MUE5_PRUPE</name>
<dbReference type="AlphaFoldDB" id="A0A251MUE5"/>
<gene>
    <name evidence="1" type="ORF">PRUPE_8G070400</name>
</gene>
<protein>
    <submittedName>
        <fullName evidence="1">Uncharacterized protein</fullName>
    </submittedName>
</protein>
<reference evidence="1 2" key="1">
    <citation type="journal article" date="2013" name="Nat. Genet.">
        <title>The high-quality draft genome of peach (Prunus persica) identifies unique patterns of genetic diversity, domestication and genome evolution.</title>
        <authorList>
            <consortium name="International Peach Genome Initiative"/>
            <person name="Verde I."/>
            <person name="Abbott A.G."/>
            <person name="Scalabrin S."/>
            <person name="Jung S."/>
            <person name="Shu S."/>
            <person name="Marroni F."/>
            <person name="Zhebentyayeva T."/>
            <person name="Dettori M.T."/>
            <person name="Grimwood J."/>
            <person name="Cattonaro F."/>
            <person name="Zuccolo A."/>
            <person name="Rossini L."/>
            <person name="Jenkins J."/>
            <person name="Vendramin E."/>
            <person name="Meisel L.A."/>
            <person name="Decroocq V."/>
            <person name="Sosinski B."/>
            <person name="Prochnik S."/>
            <person name="Mitros T."/>
            <person name="Policriti A."/>
            <person name="Cipriani G."/>
            <person name="Dondini L."/>
            <person name="Ficklin S."/>
            <person name="Goodstein D.M."/>
            <person name="Xuan P."/>
            <person name="Del Fabbro C."/>
            <person name="Aramini V."/>
            <person name="Copetti D."/>
            <person name="Gonzalez S."/>
            <person name="Horner D.S."/>
            <person name="Falchi R."/>
            <person name="Lucas S."/>
            <person name="Mica E."/>
            <person name="Maldonado J."/>
            <person name="Lazzari B."/>
            <person name="Bielenberg D."/>
            <person name="Pirona R."/>
            <person name="Miculan M."/>
            <person name="Barakat A."/>
            <person name="Testolin R."/>
            <person name="Stella A."/>
            <person name="Tartarini S."/>
            <person name="Tonutti P."/>
            <person name="Arus P."/>
            <person name="Orellana A."/>
            <person name="Wells C."/>
            <person name="Main D."/>
            <person name="Vizzotto G."/>
            <person name="Silva H."/>
            <person name="Salamini F."/>
            <person name="Schmutz J."/>
            <person name="Morgante M."/>
            <person name="Rokhsar D.S."/>
        </authorList>
    </citation>
    <scope>NUCLEOTIDE SEQUENCE [LARGE SCALE GENOMIC DNA]</scope>
    <source>
        <strain evidence="2">cv. Nemared</strain>
    </source>
</reference>
<dbReference type="EMBL" id="CM007658">
    <property type="protein sequence ID" value="ONH90708.1"/>
    <property type="molecule type" value="Genomic_DNA"/>
</dbReference>
<proteinExistence type="predicted"/>
<evidence type="ECO:0000313" key="1">
    <source>
        <dbReference type="EMBL" id="ONH90708.1"/>
    </source>
</evidence>
<sequence>MHRCISGLHPYQFCRYLLDIYLMGYISNAHSTDWCTCKHVDSKAITQALECNRIDKALLLTCFQKMVFCQCMYLTSTIPSMFYFSYYKLKLLL</sequence>
<dbReference type="Gramene" id="ONH90708">
    <property type="protein sequence ID" value="ONH90708"/>
    <property type="gene ID" value="PRUPE_8G070400"/>
</dbReference>
<evidence type="ECO:0000313" key="2">
    <source>
        <dbReference type="Proteomes" id="UP000006882"/>
    </source>
</evidence>
<dbReference type="Proteomes" id="UP000006882">
    <property type="component" value="Chromosome G8"/>
</dbReference>
<keyword evidence="2" id="KW-1185">Reference proteome</keyword>